<feature type="compositionally biased region" description="Basic and acidic residues" evidence="1">
    <location>
        <begin position="1"/>
        <end position="19"/>
    </location>
</feature>
<protein>
    <submittedName>
        <fullName evidence="2">Uncharacterized protein</fullName>
    </submittedName>
</protein>
<feature type="compositionally biased region" description="Basic and acidic residues" evidence="1">
    <location>
        <begin position="36"/>
        <end position="56"/>
    </location>
</feature>
<proteinExistence type="predicted"/>
<reference evidence="2 3" key="1">
    <citation type="submission" date="2020-03" db="EMBL/GenBank/DDBJ databases">
        <title>Two novel Motilibacter sp.</title>
        <authorList>
            <person name="Liu S."/>
        </authorList>
    </citation>
    <scope>NUCLEOTIDE SEQUENCE [LARGE SCALE GENOMIC DNA]</scope>
    <source>
        <strain evidence="2 3">E257</strain>
    </source>
</reference>
<organism evidence="2 3">
    <name type="scientific">Motilibacter deserti</name>
    <dbReference type="NCBI Taxonomy" id="2714956"/>
    <lineage>
        <taxon>Bacteria</taxon>
        <taxon>Bacillati</taxon>
        <taxon>Actinomycetota</taxon>
        <taxon>Actinomycetes</taxon>
        <taxon>Motilibacterales</taxon>
        <taxon>Motilibacteraceae</taxon>
        <taxon>Motilibacter</taxon>
    </lineage>
</organism>
<dbReference type="EMBL" id="JAANNP010000008">
    <property type="protein sequence ID" value="NHC14589.1"/>
    <property type="molecule type" value="Genomic_DNA"/>
</dbReference>
<feature type="region of interest" description="Disordered" evidence="1">
    <location>
        <begin position="1"/>
        <end position="56"/>
    </location>
</feature>
<evidence type="ECO:0000313" key="2">
    <source>
        <dbReference type="EMBL" id="NHC14589.1"/>
    </source>
</evidence>
<accession>A0ABX0GXT4</accession>
<sequence length="56" mass="5967">MAKGTDADAARKLAREAKEQGMSASEAGVSTGASKQIDHKTHSERQQDHQESQGKS</sequence>
<evidence type="ECO:0000313" key="3">
    <source>
        <dbReference type="Proteomes" id="UP000800981"/>
    </source>
</evidence>
<gene>
    <name evidence="2" type="ORF">G9H71_12450</name>
</gene>
<name>A0ABX0GXT4_9ACTN</name>
<dbReference type="Proteomes" id="UP000800981">
    <property type="component" value="Unassembled WGS sequence"/>
</dbReference>
<keyword evidence="3" id="KW-1185">Reference proteome</keyword>
<evidence type="ECO:0000256" key="1">
    <source>
        <dbReference type="SAM" id="MobiDB-lite"/>
    </source>
</evidence>
<dbReference type="RefSeq" id="WP_166282273.1">
    <property type="nucleotide sequence ID" value="NZ_JAANNP010000008.1"/>
</dbReference>
<comment type="caution">
    <text evidence="2">The sequence shown here is derived from an EMBL/GenBank/DDBJ whole genome shotgun (WGS) entry which is preliminary data.</text>
</comment>